<dbReference type="PANTHER" id="PTHR13504">
    <property type="entry name" value="FIDO DOMAIN-CONTAINING PROTEIN DDB_G0283145"/>
    <property type="match status" value="1"/>
</dbReference>
<dbReference type="EMBL" id="LAZR01001183">
    <property type="protein sequence ID" value="KKN49129.1"/>
    <property type="molecule type" value="Genomic_DNA"/>
</dbReference>
<dbReference type="PIRSF" id="PIRSF038925">
    <property type="entry name" value="AMP-prot_trans"/>
    <property type="match status" value="1"/>
</dbReference>
<sequence length="382" mass="44825">MKKHLFNAGTYKQHYYSKDFQYKSFSPSFINQPFEWKDKKIFLLLENAVRFLGELNAYSFLIPDVNFFIKMHVVKEATTSSRIEGTKTEIVEAVLPRKEIEPEKRDDWEEVQNYIQAINYAVTQLEKLPLCMRLIKESHKILLSGVRGREKQPGEIRRSQNWIGGSGLNDAFFIPPHHDELPGYLTDLEKFWHNQDLEIPVLIKIALSHYQFETIHPFLDGNGRIGRLLITLQLIYYGILKKPTLYISDFFDKHRDSYYDSLILARASNNIEQWIKFFLSGVITTAKNGKETFEQIIKLRGEYEQTIMTFGRRAELGQRLLLYMFSKPVVNISQISKELNIAFNTANSIIQQFSQTGIVKEITDLSRNRLFVLWNYLDLFKR</sequence>
<dbReference type="SUPFAM" id="SSF140931">
    <property type="entry name" value="Fic-like"/>
    <property type="match status" value="1"/>
</dbReference>
<gene>
    <name evidence="2" type="ORF">LCGC14_0646030</name>
</gene>
<feature type="domain" description="Fido" evidence="1">
    <location>
        <begin position="130"/>
        <end position="280"/>
    </location>
</feature>
<comment type="caution">
    <text evidence="2">The sequence shown here is derived from an EMBL/GenBank/DDBJ whole genome shotgun (WGS) entry which is preliminary data.</text>
</comment>
<dbReference type="InterPro" id="IPR036597">
    <property type="entry name" value="Fido-like_dom_sf"/>
</dbReference>
<dbReference type="Gene3D" id="1.10.3290.10">
    <property type="entry name" value="Fido-like domain"/>
    <property type="match status" value="1"/>
</dbReference>
<dbReference type="InterPro" id="IPR040198">
    <property type="entry name" value="Fido_containing"/>
</dbReference>
<dbReference type="AlphaFoldDB" id="A0A0F9R2Y7"/>
<reference evidence="2" key="1">
    <citation type="journal article" date="2015" name="Nature">
        <title>Complex archaea that bridge the gap between prokaryotes and eukaryotes.</title>
        <authorList>
            <person name="Spang A."/>
            <person name="Saw J.H."/>
            <person name="Jorgensen S.L."/>
            <person name="Zaremba-Niedzwiedzka K."/>
            <person name="Martijn J."/>
            <person name="Lind A.E."/>
            <person name="van Eijk R."/>
            <person name="Schleper C."/>
            <person name="Guy L."/>
            <person name="Ettema T.J."/>
        </authorList>
    </citation>
    <scope>NUCLEOTIDE SEQUENCE</scope>
</reference>
<dbReference type="PANTHER" id="PTHR13504:SF38">
    <property type="entry name" value="FIDO DOMAIN-CONTAINING PROTEIN"/>
    <property type="match status" value="1"/>
</dbReference>
<proteinExistence type="predicted"/>
<dbReference type="InterPro" id="IPR025758">
    <property type="entry name" value="Fic/DOC_N"/>
</dbReference>
<evidence type="ECO:0000313" key="2">
    <source>
        <dbReference type="EMBL" id="KKN49129.1"/>
    </source>
</evidence>
<evidence type="ECO:0000259" key="1">
    <source>
        <dbReference type="PROSITE" id="PS51459"/>
    </source>
</evidence>
<protein>
    <recommendedName>
        <fullName evidence="1">Fido domain-containing protein</fullName>
    </recommendedName>
</protein>
<organism evidence="2">
    <name type="scientific">marine sediment metagenome</name>
    <dbReference type="NCBI Taxonomy" id="412755"/>
    <lineage>
        <taxon>unclassified sequences</taxon>
        <taxon>metagenomes</taxon>
        <taxon>ecological metagenomes</taxon>
    </lineage>
</organism>
<dbReference type="Pfam" id="PF02661">
    <property type="entry name" value="Fic"/>
    <property type="match status" value="1"/>
</dbReference>
<dbReference type="Pfam" id="PF13784">
    <property type="entry name" value="Fic_N"/>
    <property type="match status" value="1"/>
</dbReference>
<dbReference type="PROSITE" id="PS51459">
    <property type="entry name" value="FIDO"/>
    <property type="match status" value="1"/>
</dbReference>
<dbReference type="InterPro" id="IPR026287">
    <property type="entry name" value="SoFic-like"/>
</dbReference>
<dbReference type="InterPro" id="IPR003812">
    <property type="entry name" value="Fido"/>
</dbReference>
<accession>A0A0F9R2Y7</accession>
<name>A0A0F9R2Y7_9ZZZZ</name>